<dbReference type="Pfam" id="PF18962">
    <property type="entry name" value="Por_Secre_tail"/>
    <property type="match status" value="1"/>
</dbReference>
<dbReference type="NCBIfam" id="TIGR04183">
    <property type="entry name" value="Por_Secre_tail"/>
    <property type="match status" value="1"/>
</dbReference>
<feature type="compositionally biased region" description="Basic and acidic residues" evidence="2">
    <location>
        <begin position="2532"/>
        <end position="2552"/>
    </location>
</feature>
<dbReference type="RefSeq" id="WP_090257813.1">
    <property type="nucleotide sequence ID" value="NZ_FOIR01000001.1"/>
</dbReference>
<dbReference type="Pfam" id="PF02494">
    <property type="entry name" value="HYR"/>
    <property type="match status" value="1"/>
</dbReference>
<dbReference type="PROSITE" id="PS50825">
    <property type="entry name" value="HYR"/>
    <property type="match status" value="1"/>
</dbReference>
<dbReference type="OrthoDB" id="7794186at2"/>
<evidence type="ECO:0000313" key="6">
    <source>
        <dbReference type="Proteomes" id="UP000199437"/>
    </source>
</evidence>
<dbReference type="PANTHER" id="PTHR24273:SF32">
    <property type="entry name" value="HYALIN"/>
    <property type="match status" value="1"/>
</dbReference>
<keyword evidence="3" id="KW-0732">Signal</keyword>
<feature type="region of interest" description="Disordered" evidence="2">
    <location>
        <begin position="2335"/>
        <end position="2390"/>
    </location>
</feature>
<dbReference type="InterPro" id="IPR026444">
    <property type="entry name" value="Secre_tail"/>
</dbReference>
<dbReference type="GeneID" id="99986153"/>
<keyword evidence="6" id="KW-1185">Reference proteome</keyword>
<keyword evidence="1" id="KW-0677">Repeat</keyword>
<dbReference type="STRING" id="1267423.SAMN05216290_1428"/>
<accession>A0A1I0NT52</accession>
<dbReference type="InterPro" id="IPR025667">
    <property type="entry name" value="SprB_repeat"/>
</dbReference>
<feature type="compositionally biased region" description="Polar residues" evidence="2">
    <location>
        <begin position="2553"/>
        <end position="2578"/>
    </location>
</feature>
<feature type="signal peptide" evidence="3">
    <location>
        <begin position="1"/>
        <end position="33"/>
    </location>
</feature>
<dbReference type="Gene3D" id="2.60.40.10">
    <property type="entry name" value="Immunoglobulins"/>
    <property type="match status" value="9"/>
</dbReference>
<feature type="domain" description="HYR" evidence="4">
    <location>
        <begin position="2075"/>
        <end position="2155"/>
    </location>
</feature>
<dbReference type="Pfam" id="PF13573">
    <property type="entry name" value="SprB"/>
    <property type="match status" value="1"/>
</dbReference>
<dbReference type="PANTHER" id="PTHR24273">
    <property type="entry name" value="FI04643P-RELATED"/>
    <property type="match status" value="1"/>
</dbReference>
<evidence type="ECO:0000256" key="2">
    <source>
        <dbReference type="SAM" id="MobiDB-lite"/>
    </source>
</evidence>
<reference evidence="6" key="1">
    <citation type="submission" date="2016-10" db="EMBL/GenBank/DDBJ databases">
        <authorList>
            <person name="Varghese N."/>
            <person name="Submissions S."/>
        </authorList>
    </citation>
    <scope>NUCLEOTIDE SEQUENCE [LARGE SCALE GENOMIC DNA]</scope>
    <source>
        <strain evidence="6">CGMCC 1.12402</strain>
    </source>
</reference>
<feature type="compositionally biased region" description="Acidic residues" evidence="2">
    <location>
        <begin position="2508"/>
        <end position="2531"/>
    </location>
</feature>
<dbReference type="Pfam" id="PF20597">
    <property type="entry name" value="pAdhesive_15"/>
    <property type="match status" value="1"/>
</dbReference>
<dbReference type="InterPro" id="IPR003410">
    <property type="entry name" value="HYR_dom"/>
</dbReference>
<evidence type="ECO:0000256" key="1">
    <source>
        <dbReference type="ARBA" id="ARBA00022737"/>
    </source>
</evidence>
<evidence type="ECO:0000256" key="3">
    <source>
        <dbReference type="SAM" id="SignalP"/>
    </source>
</evidence>
<dbReference type="InterPro" id="IPR026588">
    <property type="entry name" value="Choice_anch_A"/>
</dbReference>
<dbReference type="EMBL" id="FOIR01000001">
    <property type="protein sequence ID" value="SEW04511.1"/>
    <property type="molecule type" value="Genomic_DNA"/>
</dbReference>
<dbReference type="Proteomes" id="UP000199437">
    <property type="component" value="Unassembled WGS sequence"/>
</dbReference>
<feature type="region of interest" description="Disordered" evidence="2">
    <location>
        <begin position="2490"/>
        <end position="2578"/>
    </location>
</feature>
<feature type="chain" id="PRO_5011452339" evidence="3">
    <location>
        <begin position="34"/>
        <end position="2843"/>
    </location>
</feature>
<organism evidence="5 6">
    <name type="scientific">Roseivirga pacifica</name>
    <dbReference type="NCBI Taxonomy" id="1267423"/>
    <lineage>
        <taxon>Bacteria</taxon>
        <taxon>Pseudomonadati</taxon>
        <taxon>Bacteroidota</taxon>
        <taxon>Cytophagia</taxon>
        <taxon>Cytophagales</taxon>
        <taxon>Roseivirgaceae</taxon>
        <taxon>Roseivirga</taxon>
    </lineage>
</organism>
<dbReference type="InterPro" id="IPR013783">
    <property type="entry name" value="Ig-like_fold"/>
</dbReference>
<evidence type="ECO:0000313" key="5">
    <source>
        <dbReference type="EMBL" id="SEW04511.1"/>
    </source>
</evidence>
<gene>
    <name evidence="5" type="ORF">SAMN05216290_1428</name>
</gene>
<dbReference type="Gene3D" id="2.60.40.740">
    <property type="match status" value="1"/>
</dbReference>
<dbReference type="NCBIfam" id="TIGR04215">
    <property type="entry name" value="choice_anch_A"/>
    <property type="match status" value="1"/>
</dbReference>
<evidence type="ECO:0000259" key="4">
    <source>
        <dbReference type="PROSITE" id="PS50825"/>
    </source>
</evidence>
<name>A0A1I0NT52_9BACT</name>
<sequence>MRTYVLSPRRSAYFFKVLLTLSLVILTSNTILAQTTTVQLELNQNGFSTLDLTQFDNCLGLSEGVTVSADKQLFSCDDLGENTITLTSKDGSENICTQQITVSVVDKLAPVVVTRNITKYITNGSITITPQEVLRMNCSGGGISMILDGNNSQFIEAAPNGDEAPLFESASCTYDNCGIATYKLDKSTFTCNDAGQNLVTVTVTDHSGNKTSATAIVTIKDNQAPQVYANNLTIELGADGNAIITPEMVDDNSIDPCGNLTLELSKSVFSCEDLGDNQISLIGTDDSGNTSTAQATITIVDNLGPEVVTQNITITLDDNNQATLDPMDILVVCDDAVIDLESDDDDDGGDFDFGGFEFGGFDFGGFDFGGFSPSNQDFDIVPATGIYRAPSPFIVNSYSGEGCTADNCKITGIEANITEFDCNNIGENIVTVTVTDGEGNSTEATAIVTIVDEIVPVVTAQDYTLNLDENGTATLTVQNVETSSSDNCSIVSKELSKTVFTCDDLGTNTVTLTVKDGSGNEASETVTITVQDNIAPTVIAQDIEVYLDENGNASITVEDINNGSSDNCSLSLALDNLAFDCNDLGTNTVTLTGTDGSGNTASASATVTVKDNINPIVTAKDFLGYLDANGELTISQNDVVETLSDNCSVVNVTISKTEFGCAELGENTVTITVTDAAGNTAIATSTVTIEDKTAPVVTVQNVSLNLDASGNATLEVSDVETSSNDNCGIASKVLSQTAFDCDDLGTNTVSLTVTDASGNEVIEEFTVTVVDNIAPNVVAQDVTVYLNSNGEALISVQDVNNGSTDNCSLTLELNKTSFNCNDLGANTVTLTGTDAAGNTASATATVTVIDNIAPVIQTVQSLNVELGEDGTVTITQQQVVTSVGNDNCGSVNITISQTDFDCDDLGENTITVTATDSNGNTTTTQVDVFIIDPSTPVWTNPTSGGSTSVTNANPLSPALNFNVFIKEDVTFKSNETEGAVALGGDLTINGNYQVSTNSIGSFQVQNVPVTLVVGGKVNYTSGNSLQVNQNGYAKIGEQNGSKVWYQDMNGAYTTMRVTKNNNYNSNPRLHLQAHANQLGVSEQNNHIFEANVIDFDAAFTQFEASSEAMSQLANNANLTNPNGQPISNTNLPNQVKINLQDGLNVLNVTGSDLNNVSVFTFNNQPSANRILLINVDQPGSFYWNAYNTGGIGEHVAPYIIYNFHNTTYLQVQGNGSLIGSLFAPFAHINKTSHNNISGQIVGKSMMQASGENHMFAFNGEIAGETSGGETTEITQGSTVTKSVDEANCSYTVQGTEFTPGASDTFCSEVSLSYTLSGATTGTGTDLAGVAFNVGTTTVTWTATDGQNTTTFSFSVQVEDTTIPTAVGQDIIVNLDANGSASITAAQVNNGSSDNCGTPSLAIDKTNFTCADLGENTITLTATDASGNEASTTVTVTIVDDIKPTVIAQDIEVYLDENGNASIAVEDINNGSSDNCNLSLTLDNLAFDCADLGTNTITLTGTDGSGNTASATATVTVKDSINPIVTAKDFLGYLDANGELTISQNDVVDALLDNCSVANVTISKTEFGCAELGENTVTITVTDAAGNTATATSTVTVEDKTAPVVIVQNVSLNLDASGNATLEVSDVETSSTDNCGIASKVLSQTAFDCDDLGTNTVSLTVTDASGNEVIEEFTVTMVDNIAPNVVAQDVTVYLNSNGEALISVQDVNNGSTDNCSLTLELNKTSFDCSDLGTNTVLLTGTDASGNSAAASAIVTVVDAINPVVTAKDFLGYLDANGELTISQNDVVDVLSDNCSVANVAISKTEFACAELGANTVTITVTDAAGNTATATSTVTIEDKTAPVVTVQNVSLNLDASGNATLEVSDVETSSTDNCGIASKVLSQATFDCDDLGTNTVSLTVTDASGNEVIEEFTVTVVDNIAPNVVAQDVTVYLNSNGEALISVQDVNNGSTDNCSLTLELNKTSFNCNDIGTNTVLLTGTDASGNSAAASAVVTVVDAIDPVVTAKDFLGYLDANGELTISQNDVVDALSDNCSVANVTISKTEFGCAELGENTVTITVTDAAGNTATATSTVTIADNIAPSLSSMPTNITVQATNGCSAIANWTTPQVSDNCSATITSDYTSGQSFNVGTTTVTYTATDVAGNTSTASFNVTVLASPITVTLSPNEQSNGYNVSCYGASDGSITATVTGGCGSYSYVWSNGTTGSSVSNLSAGTYSLTVTDGQGNTKSATVNVTQPDVLAVNTSMTPVAPGGNGAEDHVIYLGYGQQSVTLSANATGGSGNYNYTWSPNQAMGCVDGNTVEVAPLVTTTYSVLVTDAMGCTATKDITVTVIDVRCTDNDNGDDDDDDHGDDDDDHGDDDDDDSHDSDDDHYDDDDDDGGYPGGGSGSDQDCQCEGKMKNFTVVYNGYSGATVKAYNKKKNTVIKTFYNVQNGQSLKVEGFDHKGRLDSKTYLKVGNSYTEIHTSCSIDILGETYGPFKVMEYTDGEGVTCQDPGLSDFNDSDNGSHNDDDDDDSGNHDSDDDDDDRDDDDDDKGKDKSKKDSGNSYDFDHSNGYKNISTSSSNRSYGMSAVSNSQSTSSDCQCEGKMKNFTVVYRGTSGVTVKVFNKKKDTIIKTFYNVQNGQELKVEGFDHKGRLDSKTYLKVGNDYTEIHTSCSINILGETYGDYKVIEYTDGEGYTCSLSTSEPNECGLTLTQWSGNVTICYNGQAMCVEQTQVDLYLSQGATLGSCGDGNSAKNTGKLVSNIGGEVTSPLPAIEIDIDAYPNPTKDYANITFSTNTTANANVAVYDTRGMIVGKLFEGTAEKGETYKVEFNGSNVINGVYLIRVNLGNHVETKKLLIKH</sequence>
<feature type="compositionally biased region" description="Acidic residues" evidence="2">
    <location>
        <begin position="2339"/>
        <end position="2378"/>
    </location>
</feature>
<proteinExistence type="predicted"/>
<protein>
    <submittedName>
        <fullName evidence="5">Por secretion system C-terminal sorting domain-containing protein/choice-of-anchor A domain-containing protein</fullName>
    </submittedName>
</protein>